<evidence type="ECO:0000313" key="2">
    <source>
        <dbReference type="WBParaSite" id="Pan_g21916.t1"/>
    </source>
</evidence>
<protein>
    <submittedName>
        <fullName evidence="2">Secreted protein</fullName>
    </submittedName>
</protein>
<name>A0A7E4VLF3_PANRE</name>
<sequence length="196" mass="21659">MYLFRVFVIDRCFFQIYPPIIDVLPINLCVDFLITIEIGLKPIFEDIHRATYKWYPSHGASAGKVIEARTTSPLTSSGTNDTISARKGCAVMASLAAQSNSCGRVGNVTSCKVEGAVRLKKETWAKKYASIVTLPAFLVFSFRRRIWSVSDAANSTRLHTPCVGDTCFSTRLTDLLPELRVTNDFAGITAWANGLK</sequence>
<keyword evidence="1" id="KW-1185">Reference proteome</keyword>
<dbReference type="Proteomes" id="UP000492821">
    <property type="component" value="Unassembled WGS sequence"/>
</dbReference>
<evidence type="ECO:0000313" key="1">
    <source>
        <dbReference type="Proteomes" id="UP000492821"/>
    </source>
</evidence>
<proteinExistence type="predicted"/>
<dbReference type="AlphaFoldDB" id="A0A7E4VLF3"/>
<organism evidence="1 2">
    <name type="scientific">Panagrellus redivivus</name>
    <name type="common">Microworm</name>
    <dbReference type="NCBI Taxonomy" id="6233"/>
    <lineage>
        <taxon>Eukaryota</taxon>
        <taxon>Metazoa</taxon>
        <taxon>Ecdysozoa</taxon>
        <taxon>Nematoda</taxon>
        <taxon>Chromadorea</taxon>
        <taxon>Rhabditida</taxon>
        <taxon>Tylenchina</taxon>
        <taxon>Panagrolaimomorpha</taxon>
        <taxon>Panagrolaimoidea</taxon>
        <taxon>Panagrolaimidae</taxon>
        <taxon>Panagrellus</taxon>
    </lineage>
</organism>
<accession>A0A7E4VLF3</accession>
<reference evidence="1" key="1">
    <citation type="journal article" date="2013" name="Genetics">
        <title>The draft genome and transcriptome of Panagrellus redivivus are shaped by the harsh demands of a free-living lifestyle.</title>
        <authorList>
            <person name="Srinivasan J."/>
            <person name="Dillman A.R."/>
            <person name="Macchietto M.G."/>
            <person name="Heikkinen L."/>
            <person name="Lakso M."/>
            <person name="Fracchia K.M."/>
            <person name="Antoshechkin I."/>
            <person name="Mortazavi A."/>
            <person name="Wong G."/>
            <person name="Sternberg P.W."/>
        </authorList>
    </citation>
    <scope>NUCLEOTIDE SEQUENCE [LARGE SCALE GENOMIC DNA]</scope>
    <source>
        <strain evidence="1">MT8872</strain>
    </source>
</reference>
<reference evidence="2" key="2">
    <citation type="submission" date="2020-10" db="UniProtKB">
        <authorList>
            <consortium name="WormBaseParasite"/>
        </authorList>
    </citation>
    <scope>IDENTIFICATION</scope>
</reference>
<dbReference type="WBParaSite" id="Pan_g21916.t1">
    <property type="protein sequence ID" value="Pan_g21916.t1"/>
    <property type="gene ID" value="Pan_g21916"/>
</dbReference>